<evidence type="ECO:0000256" key="14">
    <source>
        <dbReference type="RuleBase" id="RU000489"/>
    </source>
</evidence>
<dbReference type="SUPFAM" id="SSF51445">
    <property type="entry name" value="(Trans)glycosidases"/>
    <property type="match status" value="1"/>
</dbReference>
<dbReference type="GO" id="GO:0005576">
    <property type="term" value="C:extracellular region"/>
    <property type="evidence" value="ECO:0007669"/>
    <property type="project" value="UniProtKB-SubCell"/>
</dbReference>
<dbReference type="InterPro" id="IPR036861">
    <property type="entry name" value="Endochitinase-like_sf"/>
</dbReference>
<keyword evidence="12" id="KW-0624">Polysaccharide degradation</keyword>
<evidence type="ECO:0000256" key="1">
    <source>
        <dbReference type="ARBA" id="ARBA00000822"/>
    </source>
</evidence>
<dbReference type="InterPro" id="IPR018371">
    <property type="entry name" value="Chitin-binding_1_CS"/>
</dbReference>
<dbReference type="InterPro" id="IPR053214">
    <property type="entry name" value="LysM12-like"/>
</dbReference>
<dbReference type="Gene3D" id="3.20.20.80">
    <property type="entry name" value="Glycosidases"/>
    <property type="match status" value="1"/>
</dbReference>
<evidence type="ECO:0000256" key="8">
    <source>
        <dbReference type="ARBA" id="ARBA00023024"/>
    </source>
</evidence>
<evidence type="ECO:0000256" key="15">
    <source>
        <dbReference type="SAM" id="MobiDB-lite"/>
    </source>
</evidence>
<dbReference type="SUPFAM" id="SSF54556">
    <property type="entry name" value="Chitinase insertion domain"/>
    <property type="match status" value="1"/>
</dbReference>
<dbReference type="InterPro" id="IPR029070">
    <property type="entry name" value="Chitinase_insertion_sf"/>
</dbReference>
<feature type="region of interest" description="Disordered" evidence="15">
    <location>
        <begin position="71"/>
        <end position="104"/>
    </location>
</feature>
<dbReference type="InterPro" id="IPR001002">
    <property type="entry name" value="Chitin-bd_1"/>
</dbReference>
<evidence type="ECO:0000256" key="3">
    <source>
        <dbReference type="ARBA" id="ARBA00008682"/>
    </source>
</evidence>
<evidence type="ECO:0000313" key="18">
    <source>
        <dbReference type="EMBL" id="SPO02563.1"/>
    </source>
</evidence>
<keyword evidence="8" id="KW-0146">Chitin degradation</keyword>
<dbReference type="Pfam" id="PF00187">
    <property type="entry name" value="Chitin_bind_1"/>
    <property type="match status" value="1"/>
</dbReference>
<dbReference type="SUPFAM" id="SSF57016">
    <property type="entry name" value="Plant lectins/antimicrobial peptides"/>
    <property type="match status" value="1"/>
</dbReference>
<dbReference type="EC" id="3.2.1.14" evidence="4"/>
<dbReference type="GO" id="GO:0006032">
    <property type="term" value="P:chitin catabolic process"/>
    <property type="evidence" value="ECO:0007669"/>
    <property type="project" value="UniProtKB-KW"/>
</dbReference>
<dbReference type="PROSITE" id="PS00026">
    <property type="entry name" value="CHIT_BIND_I_1"/>
    <property type="match status" value="1"/>
</dbReference>
<dbReference type="Gene3D" id="3.30.60.10">
    <property type="entry name" value="Endochitinase-like"/>
    <property type="match status" value="1"/>
</dbReference>
<evidence type="ECO:0000256" key="11">
    <source>
        <dbReference type="ARBA" id="ARBA00023295"/>
    </source>
</evidence>
<dbReference type="InterPro" id="IPR011583">
    <property type="entry name" value="Chitinase_II/V-like_cat"/>
</dbReference>
<evidence type="ECO:0000259" key="17">
    <source>
        <dbReference type="PROSITE" id="PS51910"/>
    </source>
</evidence>
<dbReference type="PANTHER" id="PTHR47700">
    <property type="entry name" value="V CHITINASE, PUTATIVE (AFU_ORTHOLOGUE AFUA_6G13720)-RELATED"/>
    <property type="match status" value="1"/>
</dbReference>
<evidence type="ECO:0000256" key="4">
    <source>
        <dbReference type="ARBA" id="ARBA00012729"/>
    </source>
</evidence>
<dbReference type="CDD" id="cd00035">
    <property type="entry name" value="ChtBD1"/>
    <property type="match status" value="1"/>
</dbReference>
<dbReference type="InterPro" id="IPR001579">
    <property type="entry name" value="Glyco_hydro_18_chit_AS"/>
</dbReference>
<dbReference type="PROSITE" id="PS50941">
    <property type="entry name" value="CHIT_BIND_I_2"/>
    <property type="match status" value="1"/>
</dbReference>
<reference evidence="18" key="1">
    <citation type="submission" date="2018-03" db="EMBL/GenBank/DDBJ databases">
        <authorList>
            <person name="Guldener U."/>
        </authorList>
    </citation>
    <scope>NUCLEOTIDE SEQUENCE</scope>
</reference>
<dbReference type="Proteomes" id="UP001187682">
    <property type="component" value="Unassembled WGS sequence"/>
</dbReference>
<feature type="domain" description="Chitin-binding type-1" evidence="16">
    <location>
        <begin position="189"/>
        <end position="232"/>
    </location>
</feature>
<proteinExistence type="inferred from homology"/>
<keyword evidence="9" id="KW-0843">Virulence</keyword>
<feature type="disulfide bond" evidence="13">
    <location>
        <begin position="208"/>
        <end position="222"/>
    </location>
</feature>
<dbReference type="PANTHER" id="PTHR47700:SF2">
    <property type="entry name" value="CHITINASE"/>
    <property type="match status" value="1"/>
</dbReference>
<feature type="compositionally biased region" description="Basic and acidic residues" evidence="15">
    <location>
        <begin position="79"/>
        <end position="88"/>
    </location>
</feature>
<dbReference type="InterPro" id="IPR017853">
    <property type="entry name" value="GH"/>
</dbReference>
<evidence type="ECO:0000256" key="7">
    <source>
        <dbReference type="ARBA" id="ARBA00022801"/>
    </source>
</evidence>
<feature type="domain" description="GH18" evidence="17">
    <location>
        <begin position="247"/>
        <end position="607"/>
    </location>
</feature>
<name>A0AAE8SVD0_9PEZI</name>
<dbReference type="EMBL" id="ONZQ02000006">
    <property type="protein sequence ID" value="SPO02563.1"/>
    <property type="molecule type" value="Genomic_DNA"/>
</dbReference>
<evidence type="ECO:0000256" key="5">
    <source>
        <dbReference type="ARBA" id="ARBA00022525"/>
    </source>
</evidence>
<keyword evidence="7 14" id="KW-0378">Hydrolase</keyword>
<dbReference type="Pfam" id="PF00704">
    <property type="entry name" value="Glyco_hydro_18"/>
    <property type="match status" value="1"/>
</dbReference>
<dbReference type="GO" id="GO:0008061">
    <property type="term" value="F:chitin binding"/>
    <property type="evidence" value="ECO:0007669"/>
    <property type="project" value="UniProtKB-UniRule"/>
</dbReference>
<feature type="compositionally biased region" description="Basic residues" evidence="15">
    <location>
        <begin position="89"/>
        <end position="99"/>
    </location>
</feature>
<dbReference type="AlphaFoldDB" id="A0AAE8SVD0"/>
<comment type="caution">
    <text evidence="18">The sequence shown here is derived from an EMBL/GenBank/DDBJ whole genome shotgun (WGS) entry which is preliminary data.</text>
</comment>
<dbReference type="PROSITE" id="PS51910">
    <property type="entry name" value="GH18_2"/>
    <property type="match status" value="1"/>
</dbReference>
<evidence type="ECO:0000259" key="16">
    <source>
        <dbReference type="PROSITE" id="PS50941"/>
    </source>
</evidence>
<dbReference type="PROSITE" id="PS01095">
    <property type="entry name" value="GH18_1"/>
    <property type="match status" value="1"/>
</dbReference>
<dbReference type="GO" id="GO:0000272">
    <property type="term" value="P:polysaccharide catabolic process"/>
    <property type="evidence" value="ECO:0007669"/>
    <property type="project" value="UniProtKB-KW"/>
</dbReference>
<evidence type="ECO:0000256" key="13">
    <source>
        <dbReference type="PROSITE-ProRule" id="PRU00261"/>
    </source>
</evidence>
<keyword evidence="11 14" id="KW-0326">Glycosidase</keyword>
<dbReference type="SMART" id="SM00270">
    <property type="entry name" value="ChtBD1"/>
    <property type="match status" value="2"/>
</dbReference>
<dbReference type="SMART" id="SM00636">
    <property type="entry name" value="Glyco_18"/>
    <property type="match status" value="1"/>
</dbReference>
<comment type="caution">
    <text evidence="13">Lacks conserved residue(s) required for the propagation of feature annotation.</text>
</comment>
<comment type="similarity">
    <text evidence="3">Belongs to the glycosyl hydrolase 18 family. Chitinase class V subfamily.</text>
</comment>
<keyword evidence="19" id="KW-1185">Reference proteome</keyword>
<keyword evidence="6 13" id="KW-0147">Chitin-binding</keyword>
<keyword evidence="10" id="KW-0119">Carbohydrate metabolism</keyword>
<feature type="disulfide bond" evidence="13">
    <location>
        <begin position="226"/>
        <end position="230"/>
    </location>
</feature>
<comment type="catalytic activity">
    <reaction evidence="1">
        <text>Random endo-hydrolysis of N-acetyl-beta-D-glucosaminide (1-&gt;4)-beta-linkages in chitin and chitodextrins.</text>
        <dbReference type="EC" id="3.2.1.14"/>
    </reaction>
</comment>
<feature type="disulfide bond" evidence="13">
    <location>
        <begin position="203"/>
        <end position="215"/>
    </location>
</feature>
<evidence type="ECO:0000256" key="9">
    <source>
        <dbReference type="ARBA" id="ARBA00023026"/>
    </source>
</evidence>
<evidence type="ECO:0000256" key="12">
    <source>
        <dbReference type="ARBA" id="ARBA00023326"/>
    </source>
</evidence>
<gene>
    <name evidence="18" type="ORF">DNG_05236</name>
</gene>
<keyword evidence="5" id="KW-0964">Secreted</keyword>
<keyword evidence="13" id="KW-1015">Disulfide bond</keyword>
<sequence length="1222" mass="134936">MAINGYQGVHSTFGSVCNSRRLRLRDEEYFGASQKFNRANFRLESFYVPMEPCAGSSNAAGVPEAKKELAYLHRPRQHRDREHRSDSSHRHRHRNRDHSRRNGDAGEVCLVNGIIEDHPDRPVNVNFNYSPNHAETAHAVVVRLESDIPKGLGARLGKDNQTDSRAEDGWCGYGPTYCGTGCTSNCDAHAECGEYAVPAGTTCPLNTCCSEFGFCGTTKDFCTGKCQSNCVEHPEPPGGAGGGKTLSKVIGYYEAWNDRSKCHQTSAKDLPVDGLTHLNYAFAFLDPTSFKLTTMDAATPAKTFQDVADLKVLNPNLEIFVSIGGWTFSDNNTATQPVFGNIARSSANRQTFANNVLKFLDTYGYDGVDIDWEYPGAPDRGGKPDDVKNYVLLLQTLRKTFDASGRKLGITLTAPSSFWYLRWFDLPGMIKYVDWINVMSYDLHGIWDSSNPIGSIVQAHTNLTEIKLAAELFWRAKVPPSKLALGFGFYGRAFTLADPSCTTPGCPFKGGAKPGVCTDTSGYLAHYEIQDIIHTNKKRGLTPVYDRTAAVKYMAWDDDQWISYDDADTFRDKIKWADDIGFAGSLIWASDLDDYEFSAHKALLDDTTIGKENVAEPIVAEVDASFGQNCYKEENEFTQTCDAGYTKVGADRDGVKCDGIDKSLCGRIICCPKTSGMTECSWRGSGGDCNGQCHEGEVKVSSSSYGGHPGESSETKKCSRGDKAFCCKTTQYDSLTEGCRWTDKCGAECDSDEESVAYAYDRWGWGTVFCHGNHYCCKKDRPIPFKNCHWVGKGDCADNTCSKSEVTLWTNDRGDTYGGCSWYRKKALCCTPNADALEEHLCDFDPCNDDPDFCDDGGGEEVDVAAARLARRTYIDPEDGLEYSYLEKRGAARPGMPRKSELVTKAGKLIWHSRPYPTGDKRDKLFRVGKGLATMTLRGGYGKASQLCTNAALKWIKMADLAKNGFQTEHLFENQLPKKLLETAITGVLPHVGVGVTPVLNAALITDANLVAGWNKVYGAGIKLNDFFEAITDVPKNYVAPLNTPADRLMTAIGDWGNMRNLLLVEGHINWVKGQLWNLNNPMSAAKLTLLLNSALKGNANAAKQIEVVLQSVFSVFSYMNDVGAEITWREAYAQLNQEIKNMDEHMPELKGIKAIFDEFMPAYQKAISTKAVLFVQDVCGQVSMKVTSTMAAQNTGLSRLLWTAAYYSKQTAKLKWDTKLT</sequence>
<evidence type="ECO:0000313" key="19">
    <source>
        <dbReference type="Proteomes" id="UP001187682"/>
    </source>
</evidence>
<dbReference type="InterPro" id="IPR001223">
    <property type="entry name" value="Glyco_hydro18_cat"/>
</dbReference>
<accession>A0AAE8SVD0</accession>
<organism evidence="18 19">
    <name type="scientific">Cephalotrichum gorgonifer</name>
    <dbReference type="NCBI Taxonomy" id="2041049"/>
    <lineage>
        <taxon>Eukaryota</taxon>
        <taxon>Fungi</taxon>
        <taxon>Dikarya</taxon>
        <taxon>Ascomycota</taxon>
        <taxon>Pezizomycotina</taxon>
        <taxon>Sordariomycetes</taxon>
        <taxon>Hypocreomycetidae</taxon>
        <taxon>Microascales</taxon>
        <taxon>Microascaceae</taxon>
        <taxon>Cephalotrichum</taxon>
    </lineage>
</organism>
<comment type="subcellular location">
    <subcellularLocation>
        <location evidence="2">Secreted</location>
    </subcellularLocation>
</comment>
<evidence type="ECO:0000256" key="2">
    <source>
        <dbReference type="ARBA" id="ARBA00004613"/>
    </source>
</evidence>
<evidence type="ECO:0000256" key="10">
    <source>
        <dbReference type="ARBA" id="ARBA00023277"/>
    </source>
</evidence>
<dbReference type="GO" id="GO:0008843">
    <property type="term" value="F:endochitinase activity"/>
    <property type="evidence" value="ECO:0007669"/>
    <property type="project" value="UniProtKB-EC"/>
</dbReference>
<protein>
    <recommendedName>
        <fullName evidence="4">chitinase</fullName>
        <ecNumber evidence="4">3.2.1.14</ecNumber>
    </recommendedName>
</protein>
<evidence type="ECO:0000256" key="6">
    <source>
        <dbReference type="ARBA" id="ARBA00022669"/>
    </source>
</evidence>
<dbReference type="Gene3D" id="3.10.50.10">
    <property type="match status" value="1"/>
</dbReference>